<evidence type="ECO:0000313" key="2">
    <source>
        <dbReference type="EMBL" id="CAF1628589.1"/>
    </source>
</evidence>
<reference evidence="1" key="1">
    <citation type="submission" date="2021-02" db="EMBL/GenBank/DDBJ databases">
        <authorList>
            <person name="Nowell W R."/>
        </authorList>
    </citation>
    <scope>NUCLEOTIDE SEQUENCE</scope>
</reference>
<proteinExistence type="predicted"/>
<dbReference type="Proteomes" id="UP000663877">
    <property type="component" value="Unassembled WGS sequence"/>
</dbReference>
<dbReference type="Proteomes" id="UP000663832">
    <property type="component" value="Unassembled WGS sequence"/>
</dbReference>
<dbReference type="OrthoDB" id="10547469at2759"/>
<evidence type="ECO:0000313" key="1">
    <source>
        <dbReference type="EMBL" id="CAF1443718.1"/>
    </source>
</evidence>
<dbReference type="EMBL" id="CAJNOM010002187">
    <property type="protein sequence ID" value="CAF1628589.1"/>
    <property type="molecule type" value="Genomic_DNA"/>
</dbReference>
<organism evidence="1 4">
    <name type="scientific">Adineta steineri</name>
    <dbReference type="NCBI Taxonomy" id="433720"/>
    <lineage>
        <taxon>Eukaryota</taxon>
        <taxon>Metazoa</taxon>
        <taxon>Spiralia</taxon>
        <taxon>Gnathifera</taxon>
        <taxon>Rotifera</taxon>
        <taxon>Eurotatoria</taxon>
        <taxon>Bdelloidea</taxon>
        <taxon>Adinetida</taxon>
        <taxon>Adinetidae</taxon>
        <taxon>Adineta</taxon>
    </lineage>
</organism>
<protein>
    <recommendedName>
        <fullName evidence="5">B box-type domain-containing protein</fullName>
    </recommendedName>
</protein>
<sequence>MTSKQQEELCSECDANARWYCVQDDANFCDQHNTVIHSFKSQKSHDIIGIAEKEAAIKKKNAKPMNCRNHHMPLCLYCLYCLYCKDVCCVACLSVDIHKQHSDEVKSIVDVVDTEKEILSEHLEKIQKFKTEFMNEQSQLQ</sequence>
<evidence type="ECO:0000313" key="4">
    <source>
        <dbReference type="Proteomes" id="UP000663877"/>
    </source>
</evidence>
<gene>
    <name evidence="1" type="ORF">BJG266_LOCUS40039</name>
    <name evidence="2" type="ORF">QVE165_LOCUS56922</name>
</gene>
<comment type="caution">
    <text evidence="1">The sequence shown here is derived from an EMBL/GenBank/DDBJ whole genome shotgun (WGS) entry which is preliminary data.</text>
</comment>
<keyword evidence="3" id="KW-1185">Reference proteome</keyword>
<evidence type="ECO:0008006" key="5">
    <source>
        <dbReference type="Google" id="ProtNLM"/>
    </source>
</evidence>
<dbReference type="Gene3D" id="3.30.160.60">
    <property type="entry name" value="Classic Zinc Finger"/>
    <property type="match status" value="1"/>
</dbReference>
<name>A0A815P3Q5_9BILA</name>
<accession>A0A815P3Q5</accession>
<evidence type="ECO:0000313" key="3">
    <source>
        <dbReference type="Proteomes" id="UP000663832"/>
    </source>
</evidence>
<dbReference type="AlphaFoldDB" id="A0A815P3Q5"/>
<dbReference type="EMBL" id="CAJNOI010001858">
    <property type="protein sequence ID" value="CAF1443718.1"/>
    <property type="molecule type" value="Genomic_DNA"/>
</dbReference>